<keyword evidence="3" id="KW-1185">Reference proteome</keyword>
<proteinExistence type="predicted"/>
<evidence type="ECO:0000313" key="2">
    <source>
        <dbReference type="EMBL" id="NSJ49075.1"/>
    </source>
</evidence>
<name>A0AAW5BYQ4_9FIRM</name>
<evidence type="ECO:0000313" key="3">
    <source>
        <dbReference type="Proteomes" id="UP000669239"/>
    </source>
</evidence>
<evidence type="ECO:0000313" key="4">
    <source>
        <dbReference type="Proteomes" id="UP001299608"/>
    </source>
</evidence>
<protein>
    <submittedName>
        <fullName evidence="1">DUF5716 family protein</fullName>
    </submittedName>
</protein>
<dbReference type="GeneID" id="97206394"/>
<gene>
    <name evidence="2" type="ORF">G5B36_10230</name>
    <name evidence="1" type="ORF">L0N08_07235</name>
</gene>
<sequence>MILMNEIPDRFWSLFRSINRSTYIEALLKINEEYEYSNYFLSREMCIQLLGEYFSRKKYVLWQDETEDDWDTLEPPATRVLNWLLRNGWLRKVDDYANMTVNIVIPDYAAVMIEAFARLTSDEEDETEVYIQNVYAILFSLKNDPRSSITLLNTALVNTKKLNKSLQDMLHNMDKFFGSLLEQKNYSSLLKEHLDRYVEEIVNKKYHILKTSDNFYLYKTDIKRWITSMRQDEEWTRHMCSRATGFFGRRPPGVTEAQVMEKLDQLERGFDDIEHRIANMDKEHTRYVRATVTRLNYLLNQEDNMKGLVIQLLNHLSEYGCTDQDVQAIGNEMNLSQLNILSEKSLYKKRRTKSDFKEQLRDEDVSEELSMEEVLNLNKVRNRYSKKEIEDFIEDRMENGIMEVDKDTARSDEEFEKLILAYDYSTRQKSRYTVENPEPEMIHNGRYSYPRFVFARRKK</sequence>
<dbReference type="EMBL" id="JAKNGE010000007">
    <property type="protein sequence ID" value="MCG4745199.1"/>
    <property type="molecule type" value="Genomic_DNA"/>
</dbReference>
<dbReference type="EMBL" id="JAAITT010000012">
    <property type="protein sequence ID" value="NSJ49075.1"/>
    <property type="molecule type" value="Genomic_DNA"/>
</dbReference>
<reference evidence="2 3" key="1">
    <citation type="journal article" date="2020" name="Cell Host Microbe">
        <title>Functional and Genomic Variation between Human-Derived Isolates of Lachnospiraceae Reveals Inter- and Intra-Species Diversity.</title>
        <authorList>
            <person name="Sorbara M.T."/>
            <person name="Littmann E.R."/>
            <person name="Fontana E."/>
            <person name="Moody T.U."/>
            <person name="Kohout C.E."/>
            <person name="Gjonbalaj M."/>
            <person name="Eaton V."/>
            <person name="Seok R."/>
            <person name="Leiner I.M."/>
            <person name="Pamer E.G."/>
        </authorList>
    </citation>
    <scope>NUCLEOTIDE SEQUENCE [LARGE SCALE GENOMIC DNA]</scope>
    <source>
        <strain evidence="2 3">MSK.1.17</strain>
    </source>
</reference>
<dbReference type="Proteomes" id="UP000669239">
    <property type="component" value="Unassembled WGS sequence"/>
</dbReference>
<reference evidence="1" key="3">
    <citation type="submission" date="2022-01" db="EMBL/GenBank/DDBJ databases">
        <title>Collection of gut derived symbiotic bacterial strains cultured from healthy donors.</title>
        <authorList>
            <person name="Lin H."/>
            <person name="Kohout C."/>
            <person name="Waligurski E."/>
            <person name="Pamer E.G."/>
        </authorList>
    </citation>
    <scope>NUCLEOTIDE SEQUENCE</scope>
    <source>
        <strain evidence="1">DFI.6.55</strain>
    </source>
</reference>
<accession>A0AAW5BYQ4</accession>
<dbReference type="RefSeq" id="WP_165641472.1">
    <property type="nucleotide sequence ID" value="NZ_BAABZL010000001.1"/>
</dbReference>
<dbReference type="Proteomes" id="UP001299608">
    <property type="component" value="Unassembled WGS sequence"/>
</dbReference>
<dbReference type="Pfam" id="PF18982">
    <property type="entry name" value="JetA"/>
    <property type="match status" value="1"/>
</dbReference>
<organism evidence="1 4">
    <name type="scientific">Enterocloster aldenensis</name>
    <dbReference type="NCBI Taxonomy" id="358742"/>
    <lineage>
        <taxon>Bacteria</taxon>
        <taxon>Bacillati</taxon>
        <taxon>Bacillota</taxon>
        <taxon>Clostridia</taxon>
        <taxon>Lachnospirales</taxon>
        <taxon>Lachnospiraceae</taxon>
        <taxon>Enterocloster</taxon>
    </lineage>
</organism>
<reference evidence="2" key="2">
    <citation type="submission" date="2020-02" db="EMBL/GenBank/DDBJ databases">
        <authorList>
            <person name="Littmann E."/>
            <person name="Sorbara M."/>
        </authorList>
    </citation>
    <scope>NUCLEOTIDE SEQUENCE</scope>
    <source>
        <strain evidence="2">MSK.1.17</strain>
    </source>
</reference>
<dbReference type="AlphaFoldDB" id="A0AAW5BYQ4"/>
<dbReference type="InterPro" id="IPR043773">
    <property type="entry name" value="JetA"/>
</dbReference>
<comment type="caution">
    <text evidence="1">The sequence shown here is derived from an EMBL/GenBank/DDBJ whole genome shotgun (WGS) entry which is preliminary data.</text>
</comment>
<evidence type="ECO:0000313" key="1">
    <source>
        <dbReference type="EMBL" id="MCG4745199.1"/>
    </source>
</evidence>